<dbReference type="Proteomes" id="UP000596660">
    <property type="component" value="Unplaced"/>
</dbReference>
<dbReference type="Gramene" id="AUR62044381-RA">
    <property type="protein sequence ID" value="AUR62044381-RA:cds"/>
    <property type="gene ID" value="AUR62044381"/>
</dbReference>
<dbReference type="Pfam" id="PF14392">
    <property type="entry name" value="zf-CCHC_4"/>
    <property type="match status" value="1"/>
</dbReference>
<dbReference type="PROSITE" id="PS50158">
    <property type="entry name" value="ZF_CCHC"/>
    <property type="match status" value="1"/>
</dbReference>
<keyword evidence="4" id="KW-1185">Reference proteome</keyword>
<dbReference type="EnsemblPlants" id="AUR62044381-RA">
    <property type="protein sequence ID" value="AUR62044381-RA:cds"/>
    <property type="gene ID" value="AUR62044381"/>
</dbReference>
<dbReference type="InterPro" id="IPR025836">
    <property type="entry name" value="Zn_knuckle_CX2CX4HX4C"/>
</dbReference>
<keyword evidence="1" id="KW-0863">Zinc-finger</keyword>
<keyword evidence="1" id="KW-0479">Metal-binding</keyword>
<reference evidence="3" key="2">
    <citation type="submission" date="2021-03" db="UniProtKB">
        <authorList>
            <consortium name="EnsemblPlants"/>
        </authorList>
    </citation>
    <scope>IDENTIFICATION</scope>
</reference>
<dbReference type="AlphaFoldDB" id="A0A803NE34"/>
<keyword evidence="1" id="KW-0862">Zinc</keyword>
<evidence type="ECO:0000259" key="2">
    <source>
        <dbReference type="PROSITE" id="PS50158"/>
    </source>
</evidence>
<reference evidence="3" key="1">
    <citation type="journal article" date="2017" name="Nature">
        <title>The genome of Chenopodium quinoa.</title>
        <authorList>
            <person name="Jarvis D.E."/>
            <person name="Ho Y.S."/>
            <person name="Lightfoot D.J."/>
            <person name="Schmoeckel S.M."/>
            <person name="Li B."/>
            <person name="Borm T.J.A."/>
            <person name="Ohyanagi H."/>
            <person name="Mineta K."/>
            <person name="Michell C.T."/>
            <person name="Saber N."/>
            <person name="Kharbatia N.M."/>
            <person name="Rupper R.R."/>
            <person name="Sharp A.R."/>
            <person name="Dally N."/>
            <person name="Boughton B.A."/>
            <person name="Woo Y.H."/>
            <person name="Gao G."/>
            <person name="Schijlen E.G.W.M."/>
            <person name="Guo X."/>
            <person name="Momin A.A."/>
            <person name="Negrao S."/>
            <person name="Al-Babili S."/>
            <person name="Gehring C."/>
            <person name="Roessner U."/>
            <person name="Jung C."/>
            <person name="Murphy K."/>
            <person name="Arold S.T."/>
            <person name="Gojobori T."/>
            <person name="van der Linden C.G."/>
            <person name="van Loo E.N."/>
            <person name="Jellen E.N."/>
            <person name="Maughan P.J."/>
            <person name="Tester M."/>
        </authorList>
    </citation>
    <scope>NUCLEOTIDE SEQUENCE [LARGE SCALE GENOMIC DNA]</scope>
    <source>
        <strain evidence="3">cv. PI 614886</strain>
    </source>
</reference>
<evidence type="ECO:0000256" key="1">
    <source>
        <dbReference type="PROSITE-ProRule" id="PRU00047"/>
    </source>
</evidence>
<dbReference type="GO" id="GO:0008270">
    <property type="term" value="F:zinc ion binding"/>
    <property type="evidence" value="ECO:0007669"/>
    <property type="project" value="UniProtKB-KW"/>
</dbReference>
<dbReference type="InterPro" id="IPR040256">
    <property type="entry name" value="At4g02000-like"/>
</dbReference>
<dbReference type="PANTHER" id="PTHR31286">
    <property type="entry name" value="GLYCINE-RICH CELL WALL STRUCTURAL PROTEIN 1.8-LIKE"/>
    <property type="match status" value="1"/>
</dbReference>
<dbReference type="GO" id="GO:0003676">
    <property type="term" value="F:nucleic acid binding"/>
    <property type="evidence" value="ECO:0007669"/>
    <property type="project" value="InterPro"/>
</dbReference>
<feature type="domain" description="CCHC-type" evidence="2">
    <location>
        <begin position="82"/>
        <end position="95"/>
    </location>
</feature>
<evidence type="ECO:0000313" key="4">
    <source>
        <dbReference type="Proteomes" id="UP000596660"/>
    </source>
</evidence>
<protein>
    <recommendedName>
        <fullName evidence="2">CCHC-type domain-containing protein</fullName>
    </recommendedName>
</protein>
<organism evidence="3 4">
    <name type="scientific">Chenopodium quinoa</name>
    <name type="common">Quinoa</name>
    <dbReference type="NCBI Taxonomy" id="63459"/>
    <lineage>
        <taxon>Eukaryota</taxon>
        <taxon>Viridiplantae</taxon>
        <taxon>Streptophyta</taxon>
        <taxon>Embryophyta</taxon>
        <taxon>Tracheophyta</taxon>
        <taxon>Spermatophyta</taxon>
        <taxon>Magnoliopsida</taxon>
        <taxon>eudicotyledons</taxon>
        <taxon>Gunneridae</taxon>
        <taxon>Pentapetalae</taxon>
        <taxon>Caryophyllales</taxon>
        <taxon>Chenopodiaceae</taxon>
        <taxon>Chenopodioideae</taxon>
        <taxon>Atripliceae</taxon>
        <taxon>Chenopodium</taxon>
    </lineage>
</organism>
<dbReference type="PANTHER" id="PTHR31286:SF167">
    <property type="entry name" value="OS09G0268800 PROTEIN"/>
    <property type="match status" value="1"/>
</dbReference>
<dbReference type="InterPro" id="IPR001878">
    <property type="entry name" value="Znf_CCHC"/>
</dbReference>
<name>A0A803NE34_CHEQI</name>
<sequence length="232" mass="26562">MIRTLDVPFGLRNSSFAYDPGESLGGFLEHDDDDDPLGWGEFMRVKILHDINKPLRRGIKIDAGNSSEKWIGSKYERLRDFCYYCGRLGHTDRDCHIQGEEDRDSGSTIYQYGPWLMASPHSKTRITLAAREREKKLLANVANSKCSLRRSEYKDPDAIRLPPYPPHQTHSIITTPSDTVDPAITAPQQVAQGKKWKRLQRGLSEGPQIMEIQADQMTKRNIEEVMTVMLWM</sequence>
<accession>A0A803NE34</accession>
<dbReference type="InterPro" id="IPR036875">
    <property type="entry name" value="Znf_CCHC_sf"/>
</dbReference>
<proteinExistence type="predicted"/>
<evidence type="ECO:0000313" key="3">
    <source>
        <dbReference type="EnsemblPlants" id="AUR62044381-RA:cds"/>
    </source>
</evidence>
<dbReference type="SUPFAM" id="SSF57756">
    <property type="entry name" value="Retrovirus zinc finger-like domains"/>
    <property type="match status" value="1"/>
</dbReference>